<dbReference type="AlphaFoldDB" id="A0A9N9ERG5"/>
<protein>
    <submittedName>
        <fullName evidence="1">4581_t:CDS:1</fullName>
    </submittedName>
</protein>
<gene>
    <name evidence="1" type="ORF">DERYTH_LOCUS12232</name>
</gene>
<dbReference type="Proteomes" id="UP000789405">
    <property type="component" value="Unassembled WGS sequence"/>
</dbReference>
<evidence type="ECO:0000313" key="1">
    <source>
        <dbReference type="EMBL" id="CAG8688749.1"/>
    </source>
</evidence>
<accession>A0A9N9ERG5</accession>
<comment type="caution">
    <text evidence="1">The sequence shown here is derived from an EMBL/GenBank/DDBJ whole genome shotgun (WGS) entry which is preliminary data.</text>
</comment>
<proteinExistence type="predicted"/>
<evidence type="ECO:0000313" key="2">
    <source>
        <dbReference type="Proteomes" id="UP000789405"/>
    </source>
</evidence>
<organism evidence="1 2">
    <name type="scientific">Dentiscutata erythropus</name>
    <dbReference type="NCBI Taxonomy" id="1348616"/>
    <lineage>
        <taxon>Eukaryota</taxon>
        <taxon>Fungi</taxon>
        <taxon>Fungi incertae sedis</taxon>
        <taxon>Mucoromycota</taxon>
        <taxon>Glomeromycotina</taxon>
        <taxon>Glomeromycetes</taxon>
        <taxon>Diversisporales</taxon>
        <taxon>Gigasporaceae</taxon>
        <taxon>Dentiscutata</taxon>
    </lineage>
</organism>
<keyword evidence="2" id="KW-1185">Reference proteome</keyword>
<dbReference type="EMBL" id="CAJVPY010007916">
    <property type="protein sequence ID" value="CAG8688749.1"/>
    <property type="molecule type" value="Genomic_DNA"/>
</dbReference>
<reference evidence="1" key="1">
    <citation type="submission" date="2021-06" db="EMBL/GenBank/DDBJ databases">
        <authorList>
            <person name="Kallberg Y."/>
            <person name="Tangrot J."/>
            <person name="Rosling A."/>
        </authorList>
    </citation>
    <scope>NUCLEOTIDE SEQUENCE</scope>
    <source>
        <strain evidence="1">MA453B</strain>
    </source>
</reference>
<name>A0A9N9ERG5_9GLOM</name>
<sequence length="92" mass="10367">MLSLLKRESTMNNNTVLDWKEPTAQCCCGNKLYLPPDECGNFTGSSINLINDTPIELWESNSISENLLLDFTDKNKGNTILFPTEDLADLPW</sequence>
<dbReference type="OrthoDB" id="10514889at2759"/>